<dbReference type="NCBIfam" id="TIGR02543">
    <property type="entry name" value="List_Bact_rpt"/>
    <property type="match status" value="1"/>
</dbReference>
<keyword evidence="2" id="KW-0812">Transmembrane</keyword>
<keyword evidence="2" id="KW-1133">Transmembrane helix</keyword>
<reference evidence="3" key="1">
    <citation type="journal article" date="2013" name="Environ. Microbiol.">
        <title>Microbiota from the distal guts of lean and obese adolescents exhibit partial functional redundancy besides clear differences in community structure.</title>
        <authorList>
            <person name="Ferrer M."/>
            <person name="Ruiz A."/>
            <person name="Lanza F."/>
            <person name="Haange S.B."/>
            <person name="Oberbach A."/>
            <person name="Till H."/>
            <person name="Bargiela R."/>
            <person name="Campoy C."/>
            <person name="Segura M.T."/>
            <person name="Richter M."/>
            <person name="von Bergen M."/>
            <person name="Seifert J."/>
            <person name="Suarez A."/>
        </authorList>
    </citation>
    <scope>NUCLEOTIDE SEQUENCE</scope>
</reference>
<comment type="subcellular location">
    <subcellularLocation>
        <location evidence="1">Cell envelope</location>
    </subcellularLocation>
</comment>
<comment type="caution">
    <text evidence="3">The sequence shown here is derived from an EMBL/GenBank/DDBJ whole genome shotgun (WGS) entry which is preliminary data.</text>
</comment>
<dbReference type="InterPro" id="IPR042229">
    <property type="entry name" value="Listeria/Bacterioides_rpt_sf"/>
</dbReference>
<dbReference type="EMBL" id="AJWZ01011458">
    <property type="protein sequence ID" value="EKC45186.1"/>
    <property type="molecule type" value="Genomic_DNA"/>
</dbReference>
<dbReference type="Gene3D" id="2.60.40.4270">
    <property type="entry name" value="Listeria-Bacteroides repeat domain"/>
    <property type="match status" value="2"/>
</dbReference>
<feature type="transmembrane region" description="Helical" evidence="2">
    <location>
        <begin position="430"/>
        <end position="448"/>
    </location>
</feature>
<accession>K1SCV3</accession>
<name>K1SCV3_9ZZZZ</name>
<dbReference type="Pfam" id="PF09479">
    <property type="entry name" value="Flg_new"/>
    <property type="match status" value="2"/>
</dbReference>
<evidence type="ECO:0000256" key="1">
    <source>
        <dbReference type="ARBA" id="ARBA00004196"/>
    </source>
</evidence>
<evidence type="ECO:0000256" key="2">
    <source>
        <dbReference type="SAM" id="Phobius"/>
    </source>
</evidence>
<protein>
    <submittedName>
        <fullName evidence="3">Membrane protein</fullName>
    </submittedName>
</protein>
<proteinExistence type="predicted"/>
<dbReference type="InterPro" id="IPR013378">
    <property type="entry name" value="InlB-like_B-rpt"/>
</dbReference>
<organism evidence="3">
    <name type="scientific">human gut metagenome</name>
    <dbReference type="NCBI Taxonomy" id="408170"/>
    <lineage>
        <taxon>unclassified sequences</taxon>
        <taxon>metagenomes</taxon>
        <taxon>organismal metagenomes</taxon>
    </lineage>
</organism>
<keyword evidence="2" id="KW-0472">Membrane</keyword>
<dbReference type="GO" id="GO:0030313">
    <property type="term" value="C:cell envelope"/>
    <property type="evidence" value="ECO:0007669"/>
    <property type="project" value="UniProtKB-SubCell"/>
</dbReference>
<gene>
    <name evidence="3" type="ORF">OBE_17021</name>
</gene>
<sequence length="457" mass="52424">MKARGYLVVLLFLLCIFPKTVYATEKTCDDLINDDNDINILEENKIQEDTLPIIEASSFSSSKDTNINLTDRVSIINSSDSTYTINFETTTPSGLILTTSSINTTEIGTYYVKISVDKYALEKAIEINVYDKLLTDEDTIETSGDFVETTITTPDEKVYDHSFSGEDYELTYENTDDYQSLNFSVHNEKDETIYIVYVDNEELYKYYLSNNSEVKSLKLNISGKIITIKVIGKGNILTPHFNKIKNTYKITYENDENSINYESEDTNYILDNNTFEKTGYTFNGWKVDNDIYNPGDKITLTDDITISATWDLSLYEVKYYLDNDTFILRTYSILNQTLFIPTLAGYNFLGWFDEYNNKITFLTTGNLILYAKWEKSSPIKTTFVPAKLKYIPSTSEHTSSDNKTIDQDSSTSNPEIITIPTSFNSKNIELNYYIIFGALLLLISYLLIKLRILNQKE</sequence>
<evidence type="ECO:0000313" key="3">
    <source>
        <dbReference type="EMBL" id="EKC45186.1"/>
    </source>
</evidence>
<dbReference type="AlphaFoldDB" id="K1SCV3"/>